<dbReference type="Proteomes" id="UP001595696">
    <property type="component" value="Unassembled WGS sequence"/>
</dbReference>
<comment type="caution">
    <text evidence="1">The sequence shown here is derived from an EMBL/GenBank/DDBJ whole genome shotgun (WGS) entry which is preliminary data.</text>
</comment>
<evidence type="ECO:0000313" key="2">
    <source>
        <dbReference type="Proteomes" id="UP001595696"/>
    </source>
</evidence>
<evidence type="ECO:0000313" key="1">
    <source>
        <dbReference type="EMBL" id="MFC3965348.1"/>
    </source>
</evidence>
<keyword evidence="2" id="KW-1185">Reference proteome</keyword>
<dbReference type="RefSeq" id="WP_378615096.1">
    <property type="nucleotide sequence ID" value="NZ_JBHSAX010000019.1"/>
</dbReference>
<proteinExistence type="predicted"/>
<gene>
    <name evidence="1" type="ORF">ACFO0B_25445</name>
</gene>
<reference evidence="2" key="1">
    <citation type="journal article" date="2019" name="Int. J. Syst. Evol. Microbiol.">
        <title>The Global Catalogue of Microorganisms (GCM) 10K type strain sequencing project: providing services to taxonomists for standard genome sequencing and annotation.</title>
        <authorList>
            <consortium name="The Broad Institute Genomics Platform"/>
            <consortium name="The Broad Institute Genome Sequencing Center for Infectious Disease"/>
            <person name="Wu L."/>
            <person name="Ma J."/>
        </authorList>
    </citation>
    <scope>NUCLEOTIDE SEQUENCE [LARGE SCALE GENOMIC DNA]</scope>
    <source>
        <strain evidence="2">CGMCC 4.7330</strain>
    </source>
</reference>
<name>A0ABV8DZI4_9NOCA</name>
<protein>
    <submittedName>
        <fullName evidence="1">Uncharacterized protein</fullName>
    </submittedName>
</protein>
<dbReference type="EMBL" id="JBHSAX010000019">
    <property type="protein sequence ID" value="MFC3965348.1"/>
    <property type="molecule type" value="Genomic_DNA"/>
</dbReference>
<organism evidence="1 2">
    <name type="scientific">Nocardia jiangsuensis</name>
    <dbReference type="NCBI Taxonomy" id="1691563"/>
    <lineage>
        <taxon>Bacteria</taxon>
        <taxon>Bacillati</taxon>
        <taxon>Actinomycetota</taxon>
        <taxon>Actinomycetes</taxon>
        <taxon>Mycobacteriales</taxon>
        <taxon>Nocardiaceae</taxon>
        <taxon>Nocardia</taxon>
    </lineage>
</organism>
<accession>A0ABV8DZI4</accession>
<sequence>MTVPDIERAGRHLRLAEEGFRDRGGTFGVYSRQRWRAHLRESSLRYRLLVAAGTAAEAIRYSGGLLFDACAAGWEVIVATPDPRGLRGLELLGAIVMNPGSDPAPLLHEVNPHVLVLADVWPAMALNAPPTVLWTTNHTGLHRAQHPLSLAGTAFKQHALRAAALDEPASTAETFWSNRRGRHRGLPRSLGLTFTGPAPG</sequence>